<dbReference type="InterPro" id="IPR000866">
    <property type="entry name" value="AhpC/TSA"/>
</dbReference>
<evidence type="ECO:0000313" key="3">
    <source>
        <dbReference type="EMBL" id="MCS0808324.1"/>
    </source>
</evidence>
<evidence type="ECO:0000313" key="4">
    <source>
        <dbReference type="Proteomes" id="UP001206126"/>
    </source>
</evidence>
<keyword evidence="4" id="KW-1185">Reference proteome</keyword>
<dbReference type="PROSITE" id="PS51352">
    <property type="entry name" value="THIOREDOXIN_2"/>
    <property type="match status" value="2"/>
</dbReference>
<name>A0ABT2DBV7_9BURK</name>
<proteinExistence type="predicted"/>
<dbReference type="RefSeq" id="WP_258822095.1">
    <property type="nucleotide sequence ID" value="NZ_JANUHB010000002.1"/>
</dbReference>
<feature type="domain" description="Thioredoxin" evidence="2">
    <location>
        <begin position="54"/>
        <end position="195"/>
    </location>
</feature>
<organism evidence="3 4">
    <name type="scientific">Massilia agilis</name>
    <dbReference type="NCBI Taxonomy" id="1811226"/>
    <lineage>
        <taxon>Bacteria</taxon>
        <taxon>Pseudomonadati</taxon>
        <taxon>Pseudomonadota</taxon>
        <taxon>Betaproteobacteria</taxon>
        <taxon>Burkholderiales</taxon>
        <taxon>Oxalobacteraceae</taxon>
        <taxon>Telluria group</taxon>
        <taxon>Massilia</taxon>
    </lineage>
</organism>
<comment type="caution">
    <text evidence="3">The sequence shown here is derived from an EMBL/GenBank/DDBJ whole genome shotgun (WGS) entry which is preliminary data.</text>
</comment>
<dbReference type="PANTHER" id="PTHR42852">
    <property type="entry name" value="THIOL:DISULFIDE INTERCHANGE PROTEIN DSBE"/>
    <property type="match status" value="1"/>
</dbReference>
<accession>A0ABT2DBV7</accession>
<dbReference type="InterPro" id="IPR013766">
    <property type="entry name" value="Thioredoxin_domain"/>
</dbReference>
<evidence type="ECO:0000259" key="2">
    <source>
        <dbReference type="PROSITE" id="PS51352"/>
    </source>
</evidence>
<keyword evidence="1" id="KW-0732">Signal</keyword>
<dbReference type="SUPFAM" id="SSF52833">
    <property type="entry name" value="Thioredoxin-like"/>
    <property type="match status" value="2"/>
</dbReference>
<dbReference type="Gene3D" id="3.40.30.10">
    <property type="entry name" value="Glutaredoxin"/>
    <property type="match status" value="2"/>
</dbReference>
<dbReference type="InterPro" id="IPR036249">
    <property type="entry name" value="Thioredoxin-like_sf"/>
</dbReference>
<dbReference type="InterPro" id="IPR050553">
    <property type="entry name" value="Thioredoxin_ResA/DsbE_sf"/>
</dbReference>
<feature type="chain" id="PRO_5046861123" evidence="1">
    <location>
        <begin position="25"/>
        <end position="357"/>
    </location>
</feature>
<feature type="signal peptide" evidence="1">
    <location>
        <begin position="1"/>
        <end position="24"/>
    </location>
</feature>
<sequence length="357" mass="38548">MQSKHIIKPLAAILVLAASYPLCAAAQVQAGLPATATADPSGDGNSRAAIAGQSLIGQPAPNASLTTLDGKHIELASFYGKKPVYLKFWATWCVPCREQMPGFEKIYEKYKDRIEVIAVNTGFSETVADVAAYRTKHGLHMPIVIDDGSLGRKLNLRVTPQHVLIGTDGRIEYVGHLADRQLDAALEKVVTEKAAHGAVALAPQLAVPATLKVGDEVKGLTLETIDGKPLSFKPGESRALYFFSPWCETYLADSRPAVAQACKRVRIEAEKLAGERGVQWLAISAPLWTSAKELAGYAQAHKTTIPMVLDRNGEVFGAFGVRQFPTVVLVDANNRVRRVLGPNDRGLAEAVRQLKAH</sequence>
<dbReference type="CDD" id="cd02966">
    <property type="entry name" value="TlpA_like_family"/>
    <property type="match status" value="2"/>
</dbReference>
<dbReference type="PANTHER" id="PTHR42852:SF13">
    <property type="entry name" value="PROTEIN DIPZ"/>
    <property type="match status" value="1"/>
</dbReference>
<dbReference type="EMBL" id="JANUHB010000002">
    <property type="protein sequence ID" value="MCS0808324.1"/>
    <property type="molecule type" value="Genomic_DNA"/>
</dbReference>
<protein>
    <submittedName>
        <fullName evidence="3">TlpA family protein disulfide reductase</fullName>
    </submittedName>
</protein>
<dbReference type="Pfam" id="PF00578">
    <property type="entry name" value="AhpC-TSA"/>
    <property type="match status" value="2"/>
</dbReference>
<feature type="domain" description="Thioredoxin" evidence="2">
    <location>
        <begin position="211"/>
        <end position="357"/>
    </location>
</feature>
<dbReference type="Proteomes" id="UP001206126">
    <property type="component" value="Unassembled WGS sequence"/>
</dbReference>
<gene>
    <name evidence="3" type="ORF">NX774_10375</name>
</gene>
<reference evidence="3 4" key="1">
    <citation type="submission" date="2022-08" db="EMBL/GenBank/DDBJ databases">
        <title>Reclassification of Massilia species as members of the genera Telluria, Duganella, Pseudoduganella, Mokoshia gen. nov. and Zemynaea gen. nov. using orthogonal and non-orthogonal genome-based approaches.</title>
        <authorList>
            <person name="Bowman J.P."/>
        </authorList>
    </citation>
    <scope>NUCLEOTIDE SEQUENCE [LARGE SCALE GENOMIC DNA]</scope>
    <source>
        <strain evidence="3 4">JCM 31605</strain>
    </source>
</reference>
<evidence type="ECO:0000256" key="1">
    <source>
        <dbReference type="SAM" id="SignalP"/>
    </source>
</evidence>